<evidence type="ECO:0000256" key="1">
    <source>
        <dbReference type="ARBA" id="ARBA00000799"/>
    </source>
</evidence>
<dbReference type="GO" id="GO:0008909">
    <property type="term" value="F:isochorismate synthase activity"/>
    <property type="evidence" value="ECO:0007669"/>
    <property type="project" value="UniProtKB-EC"/>
</dbReference>
<dbReference type="NCBIfam" id="TIGR00543">
    <property type="entry name" value="isochor_syn"/>
    <property type="match status" value="1"/>
</dbReference>
<gene>
    <name evidence="7" type="ORF">C7B43_09385</name>
</gene>
<evidence type="ECO:0000256" key="3">
    <source>
        <dbReference type="ARBA" id="ARBA00012824"/>
    </source>
</evidence>
<dbReference type="PANTHER" id="PTHR42839:SF2">
    <property type="entry name" value="ISOCHORISMATE SYNTHASE ENTC"/>
    <property type="match status" value="1"/>
</dbReference>
<protein>
    <recommendedName>
        <fullName evidence="3">isochorismate synthase</fullName>
        <ecNumber evidence="3">5.4.4.2</ecNumber>
    </recommendedName>
    <alternativeName>
        <fullName evidence="5">Isochorismate mutase</fullName>
    </alternativeName>
</protein>
<sequence length="465" mass="51728">MIDFFSIPSYYDNMNTHSVSREVNMELLLGDLERQCQSSHHSMFCQRELALHIDDLPVGLEGVRDGWYIHTGAEEILGLGIAKRWRLSSSSSLDSMDAERKQLLDRGLWPNSIIAGGWAFDPSGVQDHLWDSFGPSQWILPALFIRKTAEDTRAILTLPVSNSHSVHDSGDTYANLLRFLDRPPVVQPTPQLVSASSRPSSREWIRRVEQAIEVLKAGNMKKLVLARRVDARFAMAPRVADILKQLRKFNPSTTVFAIKSHGHTFLGATPEQLLQLQDKQLRTMALAGTAPRGTSPDEDHNQIQSLLSSQKDRREHATVVDRIGKVLRPYADLRVPVSPQILSLSNVHHLWTPIEGTLRVPASLLSLSALLHPTPAVGGEPREAALQWLKKHEGLDRGWYAGGIGFMDLAGNGSIWVSLRSALVRGFTAHCYAGCGIMRDSFPAKELVESEWKLQAMLKALGVNN</sequence>
<comment type="similarity">
    <text evidence="2">Belongs to the isochorismate synthase family.</text>
</comment>
<dbReference type="InterPro" id="IPR015890">
    <property type="entry name" value="Chorismate_C"/>
</dbReference>
<name>A0A2T2X309_9FIRM</name>
<dbReference type="Gene3D" id="3.60.120.10">
    <property type="entry name" value="Anthranilate synthase"/>
    <property type="match status" value="1"/>
</dbReference>
<accession>A0A2T2X309</accession>
<dbReference type="InterPro" id="IPR005801">
    <property type="entry name" value="ADC_synthase"/>
</dbReference>
<evidence type="ECO:0000256" key="5">
    <source>
        <dbReference type="ARBA" id="ARBA00041564"/>
    </source>
</evidence>
<evidence type="ECO:0000313" key="8">
    <source>
        <dbReference type="Proteomes" id="UP000242699"/>
    </source>
</evidence>
<reference evidence="7 8" key="1">
    <citation type="journal article" date="2014" name="BMC Genomics">
        <title>Comparison of environmental and isolate Sulfobacillus genomes reveals diverse carbon, sulfur, nitrogen, and hydrogen metabolisms.</title>
        <authorList>
            <person name="Justice N.B."/>
            <person name="Norman A."/>
            <person name="Brown C.T."/>
            <person name="Singh A."/>
            <person name="Thomas B.C."/>
            <person name="Banfield J.F."/>
        </authorList>
    </citation>
    <scope>NUCLEOTIDE SEQUENCE [LARGE SCALE GENOMIC DNA]</scope>
    <source>
        <strain evidence="7">AMDSBA1</strain>
    </source>
</reference>
<evidence type="ECO:0000256" key="4">
    <source>
        <dbReference type="ARBA" id="ARBA00023235"/>
    </source>
</evidence>
<dbReference type="EC" id="5.4.4.2" evidence="3"/>
<comment type="caution">
    <text evidence="7">The sequence shown here is derived from an EMBL/GenBank/DDBJ whole genome shotgun (WGS) entry which is preliminary data.</text>
</comment>
<proteinExistence type="inferred from homology"/>
<feature type="domain" description="Chorismate-utilising enzyme C-terminal" evidence="6">
    <location>
        <begin position="202"/>
        <end position="453"/>
    </location>
</feature>
<evidence type="ECO:0000256" key="2">
    <source>
        <dbReference type="ARBA" id="ARBA00005297"/>
    </source>
</evidence>
<dbReference type="EMBL" id="PXYT01000018">
    <property type="protein sequence ID" value="PSR28884.1"/>
    <property type="molecule type" value="Genomic_DNA"/>
</dbReference>
<evidence type="ECO:0000259" key="6">
    <source>
        <dbReference type="Pfam" id="PF00425"/>
    </source>
</evidence>
<dbReference type="PANTHER" id="PTHR42839">
    <property type="entry name" value="ISOCHORISMATE SYNTHASE ENTC"/>
    <property type="match status" value="1"/>
</dbReference>
<dbReference type="Proteomes" id="UP000242699">
    <property type="component" value="Unassembled WGS sequence"/>
</dbReference>
<organism evidence="7 8">
    <name type="scientific">Sulfobacillus benefaciens</name>
    <dbReference type="NCBI Taxonomy" id="453960"/>
    <lineage>
        <taxon>Bacteria</taxon>
        <taxon>Bacillati</taxon>
        <taxon>Bacillota</taxon>
        <taxon>Clostridia</taxon>
        <taxon>Eubacteriales</taxon>
        <taxon>Clostridiales Family XVII. Incertae Sedis</taxon>
        <taxon>Sulfobacillus</taxon>
    </lineage>
</organism>
<keyword evidence="4" id="KW-0413">Isomerase</keyword>
<dbReference type="Pfam" id="PF00425">
    <property type="entry name" value="Chorismate_bind"/>
    <property type="match status" value="1"/>
</dbReference>
<dbReference type="AlphaFoldDB" id="A0A2T2X309"/>
<comment type="catalytic activity">
    <reaction evidence="1">
        <text>chorismate = isochorismate</text>
        <dbReference type="Rhea" id="RHEA:18985"/>
        <dbReference type="ChEBI" id="CHEBI:29748"/>
        <dbReference type="ChEBI" id="CHEBI:29780"/>
        <dbReference type="EC" id="5.4.4.2"/>
    </reaction>
</comment>
<dbReference type="SUPFAM" id="SSF56322">
    <property type="entry name" value="ADC synthase"/>
    <property type="match status" value="1"/>
</dbReference>
<dbReference type="InterPro" id="IPR004561">
    <property type="entry name" value="IsoChor_synthase"/>
</dbReference>
<evidence type="ECO:0000313" key="7">
    <source>
        <dbReference type="EMBL" id="PSR28884.1"/>
    </source>
</evidence>